<dbReference type="InterPro" id="IPR011707">
    <property type="entry name" value="Cu-oxidase-like_N"/>
</dbReference>
<evidence type="ECO:0000313" key="7">
    <source>
        <dbReference type="EMBL" id="GHH34899.1"/>
    </source>
</evidence>
<protein>
    <submittedName>
        <fullName evidence="7">Multicopper oxidase</fullName>
    </submittedName>
</protein>
<dbReference type="Gene3D" id="2.60.40.420">
    <property type="entry name" value="Cupredoxins - blue copper proteins"/>
    <property type="match status" value="3"/>
</dbReference>
<gene>
    <name evidence="7" type="ORF">GCM10017774_19620</name>
</gene>
<dbReference type="CDD" id="cd13867">
    <property type="entry name" value="CuRO_2_CueO_FtsP"/>
    <property type="match status" value="1"/>
</dbReference>
<dbReference type="CDD" id="cd04232">
    <property type="entry name" value="CuRO_1_CueO_FtsP"/>
    <property type="match status" value="1"/>
</dbReference>
<evidence type="ECO:0000259" key="5">
    <source>
        <dbReference type="Pfam" id="PF07731"/>
    </source>
</evidence>
<comment type="caution">
    <text evidence="7">The sequence shown here is derived from an EMBL/GenBank/DDBJ whole genome shotgun (WGS) entry which is preliminary data.</text>
</comment>
<evidence type="ECO:0000313" key="8">
    <source>
        <dbReference type="Proteomes" id="UP000605568"/>
    </source>
</evidence>
<dbReference type="PROSITE" id="PS00080">
    <property type="entry name" value="MULTICOPPER_OXIDASE2"/>
    <property type="match status" value="1"/>
</dbReference>
<dbReference type="InterPro" id="IPR045087">
    <property type="entry name" value="Cu-oxidase_fam"/>
</dbReference>
<accession>A0ABQ3M7Y6</accession>
<evidence type="ECO:0000259" key="6">
    <source>
        <dbReference type="Pfam" id="PF07732"/>
    </source>
</evidence>
<feature type="domain" description="Plastocyanin-like" evidence="6">
    <location>
        <begin position="74"/>
        <end position="187"/>
    </location>
</feature>
<organism evidence="7 8">
    <name type="scientific">Lentzea cavernae</name>
    <dbReference type="NCBI Taxonomy" id="2020703"/>
    <lineage>
        <taxon>Bacteria</taxon>
        <taxon>Bacillati</taxon>
        <taxon>Actinomycetota</taxon>
        <taxon>Actinomycetes</taxon>
        <taxon>Pseudonocardiales</taxon>
        <taxon>Pseudonocardiaceae</taxon>
        <taxon>Lentzea</taxon>
    </lineage>
</organism>
<name>A0ABQ3M7Y6_9PSEU</name>
<keyword evidence="4" id="KW-1133">Transmembrane helix</keyword>
<dbReference type="Pfam" id="PF07732">
    <property type="entry name" value="Cu-oxidase_3"/>
    <property type="match status" value="1"/>
</dbReference>
<dbReference type="Proteomes" id="UP000605568">
    <property type="component" value="Unassembled WGS sequence"/>
</dbReference>
<dbReference type="InterPro" id="IPR011706">
    <property type="entry name" value="Cu-oxidase_C"/>
</dbReference>
<evidence type="ECO:0000256" key="1">
    <source>
        <dbReference type="ARBA" id="ARBA00010609"/>
    </source>
</evidence>
<keyword evidence="3" id="KW-0560">Oxidoreductase</keyword>
<dbReference type="SUPFAM" id="SSF49503">
    <property type="entry name" value="Cupredoxins"/>
    <property type="match status" value="3"/>
</dbReference>
<comment type="similarity">
    <text evidence="1">Belongs to the multicopper oxidase family.</text>
</comment>
<sequence>MDSAQRPKRRWARWTALGTTAVVLVAAGAFGVFYYLARLDTAGDVDFAAKMAVPPLAPSTTDADGTRTFDLGIQAGETRFLDGPATRTWGVNGSFLGPTIRAKKGEKVAFNVRNGLSEATSLHWHGMHLPADMDGGPHQTVEPGATWRPKWTVSQQAATLWYHPHLHGKTANHVYRGVSGMVVLDDERTAGLDLPGEYGVDDLPMIVQDRAFDGDNQFDEAVPLMSTGGVVGDEILVNGTRGPYVDVSTRLVRLRLLNASNARLYNFGFSDDRPFQLIGTDGGLLPKPWETTRLQLSSGERAEVVVAFSPGETVDLRSYPSGSGFNDRLGGSSDRLDLVRFRAGGDLRDETEVPQNLGTAPDLASTEIAQTRSFELNSRTINGATMDMNRIDFGVRVGSTEVWEVVNTNGYMHNFHVHDVQFQVLDVDGRQPPPHLGGWKDTVQLDPDRKYRLAMKFSDFTDPDVPYMYHCHLMLHEDEGMMGQFVVLREGEQVGHVTGHQHR</sequence>
<reference evidence="8" key="1">
    <citation type="journal article" date="2019" name="Int. J. Syst. Evol. Microbiol.">
        <title>The Global Catalogue of Microorganisms (GCM) 10K type strain sequencing project: providing services to taxonomists for standard genome sequencing and annotation.</title>
        <authorList>
            <consortium name="The Broad Institute Genomics Platform"/>
            <consortium name="The Broad Institute Genome Sequencing Center for Infectious Disease"/>
            <person name="Wu L."/>
            <person name="Ma J."/>
        </authorList>
    </citation>
    <scope>NUCLEOTIDE SEQUENCE [LARGE SCALE GENOMIC DNA]</scope>
    <source>
        <strain evidence="8">CGMCC 4.7367</strain>
    </source>
</reference>
<keyword evidence="8" id="KW-1185">Reference proteome</keyword>
<evidence type="ECO:0000256" key="4">
    <source>
        <dbReference type="SAM" id="Phobius"/>
    </source>
</evidence>
<dbReference type="CDD" id="cd13890">
    <property type="entry name" value="CuRO_3_CueO_FtsP"/>
    <property type="match status" value="1"/>
</dbReference>
<dbReference type="InterPro" id="IPR008972">
    <property type="entry name" value="Cupredoxin"/>
</dbReference>
<keyword evidence="4" id="KW-0812">Transmembrane</keyword>
<feature type="domain" description="Plastocyanin-like" evidence="5">
    <location>
        <begin position="372"/>
        <end position="488"/>
    </location>
</feature>
<dbReference type="InterPro" id="IPR002355">
    <property type="entry name" value="Cu_oxidase_Cu_BS"/>
</dbReference>
<dbReference type="RefSeq" id="WP_191297496.1">
    <property type="nucleotide sequence ID" value="NZ_BNAR01000002.1"/>
</dbReference>
<dbReference type="Pfam" id="PF07731">
    <property type="entry name" value="Cu-oxidase_2"/>
    <property type="match status" value="1"/>
</dbReference>
<evidence type="ECO:0000256" key="3">
    <source>
        <dbReference type="ARBA" id="ARBA00023002"/>
    </source>
</evidence>
<feature type="transmembrane region" description="Helical" evidence="4">
    <location>
        <begin position="12"/>
        <end position="36"/>
    </location>
</feature>
<evidence type="ECO:0000256" key="2">
    <source>
        <dbReference type="ARBA" id="ARBA00022723"/>
    </source>
</evidence>
<proteinExistence type="inferred from homology"/>
<keyword evidence="2" id="KW-0479">Metal-binding</keyword>
<dbReference type="EMBL" id="BNAR01000002">
    <property type="protein sequence ID" value="GHH34899.1"/>
    <property type="molecule type" value="Genomic_DNA"/>
</dbReference>
<keyword evidence="4" id="KW-0472">Membrane</keyword>
<dbReference type="PANTHER" id="PTHR48267:SF1">
    <property type="entry name" value="BILIRUBIN OXIDASE"/>
    <property type="match status" value="1"/>
</dbReference>
<dbReference type="PANTHER" id="PTHR48267">
    <property type="entry name" value="CUPREDOXIN SUPERFAMILY PROTEIN"/>
    <property type="match status" value="1"/>
</dbReference>